<dbReference type="CDD" id="cd00338">
    <property type="entry name" value="Ser_Recombinase"/>
    <property type="match status" value="1"/>
</dbReference>
<dbReference type="InterPro" id="IPR050639">
    <property type="entry name" value="SSR_resolvase"/>
</dbReference>
<keyword evidence="1" id="KW-0238">DNA-binding</keyword>
<sequence>MTDEQFQRPAYIYCRYSSEMQSQGDSLRRQFQRCNEAIKKHNLYVKEQITDEAFSGFHGDNLISGKLKDFIDRAVAGDIEKDAFLIVENLDRITRLQPSKAVNVITQILSSGLEIYQTSPECLFTFKNKKDEAMTIIMITLFAQRAHEESDTKSYRIKEAWISRIERILKGEQKILMDKPPYWLDVVEKDFDVNGVTKRLKCYEVNKERTDEVLLVLEYLKSMGIKESCKMMNAESSGKKWTVKAVQRLLESKTLYGELDLKLSVREDGKKDLQSRGLEMPQIYPPIISKPDFDEILELIKLRASGRGGGRKSTQFHNIFAKILYCAHCGGAYRYMHKREYSYLVCYNSEVHTCKYEKVLSLRFYDVQNAILAYGGYFDFNVLYRGVELKEYSVDLAEKQAELEAKRAAFSNMFNSIMQKNNGIISSMYQTSLDMTEKNIDELEKEIETLKQKDILNPIKRIKANGGALLLDPALLSTAVGRAKLNSHLKRMVERIDLSHHKVTKDSYNVLSVKFFGVEDLLKIRFMGTKRIYLDVGNDFSKVFDDDADRFIDEAEWNKQTSMMDDYF</sequence>
<reference evidence="5 6" key="1">
    <citation type="submission" date="2021-01" db="EMBL/GenBank/DDBJ databases">
        <title>Antibiotic resistance and phylogeny of Pseudomonas spp. isolated over three decades from chicken meat in the Norwegian food chain.</title>
        <authorList>
            <person name="Moen B."/>
        </authorList>
    </citation>
    <scope>NUCLEOTIDE SEQUENCE [LARGE SCALE GENOMIC DNA]</scope>
    <source>
        <strain evidence="5 6">MF6766</strain>
    </source>
</reference>
<protein>
    <submittedName>
        <fullName evidence="5">Recombinase family protein</fullName>
    </submittedName>
</protein>
<evidence type="ECO:0000313" key="5">
    <source>
        <dbReference type="EMBL" id="MBK3462680.1"/>
    </source>
</evidence>
<comment type="caution">
    <text evidence="5">The sequence shown here is derived from an EMBL/GenBank/DDBJ whole genome shotgun (WGS) entry which is preliminary data.</text>
</comment>
<dbReference type="PANTHER" id="PTHR30461">
    <property type="entry name" value="DNA-INVERTASE FROM LAMBDOID PROPHAGE"/>
    <property type="match status" value="1"/>
</dbReference>
<evidence type="ECO:0000256" key="1">
    <source>
        <dbReference type="ARBA" id="ARBA00023125"/>
    </source>
</evidence>
<dbReference type="Gene3D" id="3.40.50.1390">
    <property type="entry name" value="Resolvase, N-terminal catalytic domain"/>
    <property type="match status" value="1"/>
</dbReference>
<evidence type="ECO:0000259" key="4">
    <source>
        <dbReference type="SMART" id="SM00857"/>
    </source>
</evidence>
<gene>
    <name evidence="5" type="ORF">JJD71_26795</name>
</gene>
<dbReference type="Gene3D" id="3.90.1750.20">
    <property type="entry name" value="Putative Large Serine Recombinase, Chain B, Domain 2"/>
    <property type="match status" value="1"/>
</dbReference>
<evidence type="ECO:0000313" key="6">
    <source>
        <dbReference type="Proteomes" id="UP000620382"/>
    </source>
</evidence>
<keyword evidence="3" id="KW-0175">Coiled coil</keyword>
<dbReference type="PANTHER" id="PTHR30461:SF2">
    <property type="entry name" value="SERINE RECOMBINASE PINE-RELATED"/>
    <property type="match status" value="1"/>
</dbReference>
<dbReference type="InterPro" id="IPR006119">
    <property type="entry name" value="Resolv_N"/>
</dbReference>
<dbReference type="SMART" id="SM00857">
    <property type="entry name" value="Resolvase"/>
    <property type="match status" value="1"/>
</dbReference>
<feature type="domain" description="Resolvase/invertase-type recombinase catalytic" evidence="4">
    <location>
        <begin position="10"/>
        <end position="173"/>
    </location>
</feature>
<dbReference type="RefSeq" id="WP_200657716.1">
    <property type="nucleotide sequence ID" value="NZ_JAENSR010000009.1"/>
</dbReference>
<dbReference type="EMBL" id="JAENSR010000009">
    <property type="protein sequence ID" value="MBK3462680.1"/>
    <property type="molecule type" value="Genomic_DNA"/>
</dbReference>
<dbReference type="Pfam" id="PF07508">
    <property type="entry name" value="Recombinase"/>
    <property type="match status" value="1"/>
</dbReference>
<dbReference type="PROSITE" id="PS00018">
    <property type="entry name" value="EF_HAND_1"/>
    <property type="match status" value="1"/>
</dbReference>
<organism evidence="5 6">
    <name type="scientific">Pseudomonas haemolytica</name>
    <dbReference type="NCBI Taxonomy" id="2600065"/>
    <lineage>
        <taxon>Bacteria</taxon>
        <taxon>Pseudomonadati</taxon>
        <taxon>Pseudomonadota</taxon>
        <taxon>Gammaproteobacteria</taxon>
        <taxon>Pseudomonadales</taxon>
        <taxon>Pseudomonadaceae</taxon>
        <taxon>Pseudomonas</taxon>
    </lineage>
</organism>
<dbReference type="SUPFAM" id="SSF53041">
    <property type="entry name" value="Resolvase-like"/>
    <property type="match status" value="1"/>
</dbReference>
<dbReference type="Proteomes" id="UP000620382">
    <property type="component" value="Unassembled WGS sequence"/>
</dbReference>
<feature type="coiled-coil region" evidence="3">
    <location>
        <begin position="389"/>
        <end position="453"/>
    </location>
</feature>
<dbReference type="Pfam" id="PF00239">
    <property type="entry name" value="Resolvase"/>
    <property type="match status" value="1"/>
</dbReference>
<keyword evidence="2" id="KW-0233">DNA recombination</keyword>
<name>A0ABS1H0F5_9PSED</name>
<dbReference type="InterPro" id="IPR038109">
    <property type="entry name" value="DNA_bind_recomb_sf"/>
</dbReference>
<evidence type="ECO:0000256" key="3">
    <source>
        <dbReference type="SAM" id="Coils"/>
    </source>
</evidence>
<dbReference type="InterPro" id="IPR018247">
    <property type="entry name" value="EF_Hand_1_Ca_BS"/>
</dbReference>
<keyword evidence="6" id="KW-1185">Reference proteome</keyword>
<proteinExistence type="predicted"/>
<accession>A0ABS1H0F5</accession>
<dbReference type="InterPro" id="IPR011109">
    <property type="entry name" value="DNA_bind_recombinase_dom"/>
</dbReference>
<dbReference type="InterPro" id="IPR036162">
    <property type="entry name" value="Resolvase-like_N_sf"/>
</dbReference>
<evidence type="ECO:0000256" key="2">
    <source>
        <dbReference type="ARBA" id="ARBA00023172"/>
    </source>
</evidence>